<name>A0ACC2PEC3_9HYME</name>
<sequence>MRNNRVAKGSDTRNPYTSAVLQLSNAKTKYSSRATTNGITTTKQNSDHIPSLSRALRRVRRRHRRGKPCQPNSAKLAGILIDPVQTKLYPRISRAPNIPTQRLPTSTSSRRDDPEATSRGPHKYKHVRILFYSLCCGSGIPKYRLLWFTERWVPKFPSHGHNPTVRERRATKMRYGSPVLSGQVYQYSIHSRTLLAPHYPVSSGKLWGQPRSDGSPLGTPAWLLGKLARRTRQNFQWSHYAL</sequence>
<reference evidence="1" key="1">
    <citation type="submission" date="2023-04" db="EMBL/GenBank/DDBJ databases">
        <title>A chromosome-level genome assembly of the parasitoid wasp Eretmocerus hayati.</title>
        <authorList>
            <person name="Zhong Y."/>
            <person name="Liu S."/>
            <person name="Liu Y."/>
        </authorList>
    </citation>
    <scope>NUCLEOTIDE SEQUENCE</scope>
    <source>
        <strain evidence="1">ZJU_SS_LIU_2023</strain>
    </source>
</reference>
<proteinExistence type="predicted"/>
<evidence type="ECO:0000313" key="2">
    <source>
        <dbReference type="Proteomes" id="UP001239111"/>
    </source>
</evidence>
<dbReference type="EMBL" id="CM056741">
    <property type="protein sequence ID" value="KAJ8681652.1"/>
    <property type="molecule type" value="Genomic_DNA"/>
</dbReference>
<gene>
    <name evidence="1" type="ORF">QAD02_017444</name>
</gene>
<evidence type="ECO:0000313" key="1">
    <source>
        <dbReference type="EMBL" id="KAJ8681652.1"/>
    </source>
</evidence>
<comment type="caution">
    <text evidence="1">The sequence shown here is derived from an EMBL/GenBank/DDBJ whole genome shotgun (WGS) entry which is preliminary data.</text>
</comment>
<accession>A0ACC2PEC3</accession>
<dbReference type="Proteomes" id="UP001239111">
    <property type="component" value="Chromosome 1"/>
</dbReference>
<organism evidence="1 2">
    <name type="scientific">Eretmocerus hayati</name>
    <dbReference type="NCBI Taxonomy" id="131215"/>
    <lineage>
        <taxon>Eukaryota</taxon>
        <taxon>Metazoa</taxon>
        <taxon>Ecdysozoa</taxon>
        <taxon>Arthropoda</taxon>
        <taxon>Hexapoda</taxon>
        <taxon>Insecta</taxon>
        <taxon>Pterygota</taxon>
        <taxon>Neoptera</taxon>
        <taxon>Endopterygota</taxon>
        <taxon>Hymenoptera</taxon>
        <taxon>Apocrita</taxon>
        <taxon>Proctotrupomorpha</taxon>
        <taxon>Chalcidoidea</taxon>
        <taxon>Aphelinidae</taxon>
        <taxon>Aphelininae</taxon>
        <taxon>Eretmocerus</taxon>
    </lineage>
</organism>
<protein>
    <submittedName>
        <fullName evidence="1">Uncharacterized protein</fullName>
    </submittedName>
</protein>
<keyword evidence="2" id="KW-1185">Reference proteome</keyword>